<dbReference type="EMBL" id="JTDY01009789">
    <property type="protein sequence ID" value="KOB62679.1"/>
    <property type="molecule type" value="Genomic_DNA"/>
</dbReference>
<name>A0A0L7KIG8_OPEBR</name>
<proteinExistence type="predicted"/>
<comment type="caution">
    <text evidence="2">The sequence shown here is derived from an EMBL/GenBank/DDBJ whole genome shotgun (WGS) entry which is preliminary data.</text>
</comment>
<keyword evidence="3" id="KW-1185">Reference proteome</keyword>
<gene>
    <name evidence="2" type="ORF">OBRU01_25042</name>
</gene>
<dbReference type="AlphaFoldDB" id="A0A0L7KIG8"/>
<organism evidence="2 3">
    <name type="scientific">Operophtera brumata</name>
    <name type="common">Winter moth</name>
    <name type="synonym">Phalaena brumata</name>
    <dbReference type="NCBI Taxonomy" id="104452"/>
    <lineage>
        <taxon>Eukaryota</taxon>
        <taxon>Metazoa</taxon>
        <taxon>Ecdysozoa</taxon>
        <taxon>Arthropoda</taxon>
        <taxon>Hexapoda</taxon>
        <taxon>Insecta</taxon>
        <taxon>Pterygota</taxon>
        <taxon>Neoptera</taxon>
        <taxon>Endopterygota</taxon>
        <taxon>Lepidoptera</taxon>
        <taxon>Glossata</taxon>
        <taxon>Ditrysia</taxon>
        <taxon>Geometroidea</taxon>
        <taxon>Geometridae</taxon>
        <taxon>Larentiinae</taxon>
        <taxon>Operophtera</taxon>
    </lineage>
</organism>
<dbReference type="GO" id="GO:1902936">
    <property type="term" value="F:phosphatidylinositol bisphosphate binding"/>
    <property type="evidence" value="ECO:0007669"/>
    <property type="project" value="TreeGrafter"/>
</dbReference>
<dbReference type="PANTHER" id="PTHR10174:SF222">
    <property type="entry name" value="GH10083P-RELATED"/>
    <property type="match status" value="1"/>
</dbReference>
<evidence type="ECO:0000259" key="1">
    <source>
        <dbReference type="Pfam" id="PF00650"/>
    </source>
</evidence>
<dbReference type="Pfam" id="PF00650">
    <property type="entry name" value="CRAL_TRIO"/>
    <property type="match status" value="1"/>
</dbReference>
<dbReference type="STRING" id="104452.A0A0L7KIG8"/>
<evidence type="ECO:0000313" key="2">
    <source>
        <dbReference type="EMBL" id="KOB62679.1"/>
    </source>
</evidence>
<dbReference type="Gene3D" id="1.20.5.1200">
    <property type="entry name" value="Alpha-tocopherol transfer"/>
    <property type="match status" value="1"/>
</dbReference>
<sequence length="127" mass="14820">MLHCLEGFGARLRVIHMLTQSKMIDLFIKTIKSMLSAKIRDRIHVQHDLEELHSVVDKELLPVEYEGEQRSMEELRKDMFDLISSNEHEQYLAEMNASKTDETLRTPDKFNEQIMGLPGSFRTLTVD</sequence>
<dbReference type="Gene3D" id="3.40.525.10">
    <property type="entry name" value="CRAL-TRIO lipid binding domain"/>
    <property type="match status" value="1"/>
</dbReference>
<dbReference type="PANTHER" id="PTHR10174">
    <property type="entry name" value="ALPHA-TOCOPHEROL TRANSFER PROTEIN-RELATED"/>
    <property type="match status" value="1"/>
</dbReference>
<protein>
    <submittedName>
        <fullName evidence="2">Putative CRAL/TRIO domain-containing protein</fullName>
    </submittedName>
</protein>
<dbReference type="Proteomes" id="UP000037510">
    <property type="component" value="Unassembled WGS sequence"/>
</dbReference>
<evidence type="ECO:0000313" key="3">
    <source>
        <dbReference type="Proteomes" id="UP000037510"/>
    </source>
</evidence>
<feature type="domain" description="CRAL-TRIO" evidence="1">
    <location>
        <begin position="10"/>
        <end position="67"/>
    </location>
</feature>
<dbReference type="InterPro" id="IPR036865">
    <property type="entry name" value="CRAL-TRIO_dom_sf"/>
</dbReference>
<accession>A0A0L7KIG8</accession>
<dbReference type="SUPFAM" id="SSF52087">
    <property type="entry name" value="CRAL/TRIO domain"/>
    <property type="match status" value="1"/>
</dbReference>
<reference evidence="2 3" key="1">
    <citation type="journal article" date="2015" name="Genome Biol. Evol.">
        <title>The genome of winter moth (Operophtera brumata) provides a genomic perspective on sexual dimorphism and phenology.</title>
        <authorList>
            <person name="Derks M.F."/>
            <person name="Smit S."/>
            <person name="Salis L."/>
            <person name="Schijlen E."/>
            <person name="Bossers A."/>
            <person name="Mateman C."/>
            <person name="Pijl A.S."/>
            <person name="de Ridder D."/>
            <person name="Groenen M.A."/>
            <person name="Visser M.E."/>
            <person name="Megens H.J."/>
        </authorList>
    </citation>
    <scope>NUCLEOTIDE SEQUENCE [LARGE SCALE GENOMIC DNA]</scope>
    <source>
        <strain evidence="2">WM2013NL</strain>
        <tissue evidence="2">Head and thorax</tissue>
    </source>
</reference>
<dbReference type="GO" id="GO:0016020">
    <property type="term" value="C:membrane"/>
    <property type="evidence" value="ECO:0007669"/>
    <property type="project" value="TreeGrafter"/>
</dbReference>
<dbReference type="InterPro" id="IPR001251">
    <property type="entry name" value="CRAL-TRIO_dom"/>
</dbReference>